<comment type="caution">
    <text evidence="2">The sequence shown here is derived from an EMBL/GenBank/DDBJ whole genome shotgun (WGS) entry which is preliminary data.</text>
</comment>
<dbReference type="SUPFAM" id="SSF82171">
    <property type="entry name" value="DPP6 N-terminal domain-like"/>
    <property type="match status" value="1"/>
</dbReference>
<reference evidence="2 3" key="1">
    <citation type="submission" date="2020-08" db="EMBL/GenBank/DDBJ databases">
        <title>Sequencing the genomes of 1000 actinobacteria strains.</title>
        <authorList>
            <person name="Klenk H.-P."/>
        </authorList>
    </citation>
    <scope>NUCLEOTIDE SEQUENCE [LARGE SCALE GENOMIC DNA]</scope>
    <source>
        <strain evidence="2 3">DSM 45362</strain>
    </source>
</reference>
<name>A0A841BI76_9ACTN</name>
<dbReference type="Proteomes" id="UP000587527">
    <property type="component" value="Unassembled WGS sequence"/>
</dbReference>
<protein>
    <recommendedName>
        <fullName evidence="1">TIR domain-containing protein</fullName>
    </recommendedName>
</protein>
<dbReference type="InterPro" id="IPR000157">
    <property type="entry name" value="TIR_dom"/>
</dbReference>
<dbReference type="InterPro" id="IPR035897">
    <property type="entry name" value="Toll_tir_struct_dom_sf"/>
</dbReference>
<dbReference type="GO" id="GO:0007165">
    <property type="term" value="P:signal transduction"/>
    <property type="evidence" value="ECO:0007669"/>
    <property type="project" value="InterPro"/>
</dbReference>
<feature type="domain" description="TIR" evidence="1">
    <location>
        <begin position="654"/>
        <end position="784"/>
    </location>
</feature>
<dbReference type="Gene3D" id="3.40.50.10140">
    <property type="entry name" value="Toll/interleukin-1 receptor homology (TIR) domain"/>
    <property type="match status" value="1"/>
</dbReference>
<keyword evidence="3" id="KW-1185">Reference proteome</keyword>
<evidence type="ECO:0000313" key="2">
    <source>
        <dbReference type="EMBL" id="MBB5867974.1"/>
    </source>
</evidence>
<dbReference type="RefSeq" id="WP_184833542.1">
    <property type="nucleotide sequence ID" value="NZ_JACHMN010000002.1"/>
</dbReference>
<accession>A0A841BI76</accession>
<evidence type="ECO:0000259" key="1">
    <source>
        <dbReference type="Pfam" id="PF13676"/>
    </source>
</evidence>
<sequence length="789" mass="86691">MAAFVVGESVFTDESLEDYEALYTFLQVAEERGHSAPSVVVDQDGRPVTHPAYSDRMGAAHLRAGLWAFSRETTAESLGLPTGTDWVRDGAAHMMFSSGSPYRPVPHFYSQPYVQRFGDPQPHLLMPVSSAGVVAFSSDGSRLCTMEERLGHLADGTGAATFVLWEYELALGKRRMVAGFPHDARLGLVELSYSHDGAYILVCDWGGGRNLLVRVSDGLVITLPARESAMAWNPRAGAGCMVVMRTDRASGRLLIEDYDLATDRSTLRAEIAPPHGIPVEVRHLTVSVDERALVTANVGVYGTDLLARGGVHIAASVDLDTGTIEPLLPVRFQTPGAERRHTSPRWCEDITTIARSPITIADHLMESGRLQPCEPDPARIAEDSVRRWSESAEGILSAWETGRLPRTALAQDFAQYMISCNETDADSVAHLRDRLEQLGRLDPDGRRVQALIRTGHRLAFRPIPEQPPETALREAPGLNSAAVAALDLMISATTTAQILPAVRAIVSAAHRAGRVPGAAWEWLAEASAAALRRRDYELAARIALAMLLWVRNHMRADRAVTSYGLGPVDEHEATAITLNGFEACTHLSARTVLGRTAAQIFDAEDIRLLCRGALTQLPVDHHVATTKRSSTFRHGQAPPDIQQSSTITGKGLPFISYLHEDADVVATIARRLAEAGVEVWRDRSNLRAGELWRRGIARAIRDCSHFVVCFSSSYGVKHETYMDDEIRLALSELRLMNRGRGWFVPVLLDDCRIPAIRVSSEETIADLHFFDFHADPATAMRRLIETLRT</sequence>
<evidence type="ECO:0000313" key="3">
    <source>
        <dbReference type="Proteomes" id="UP000587527"/>
    </source>
</evidence>
<dbReference type="EMBL" id="JACHMN010000002">
    <property type="protein sequence ID" value="MBB5867974.1"/>
    <property type="molecule type" value="Genomic_DNA"/>
</dbReference>
<dbReference type="SUPFAM" id="SSF52200">
    <property type="entry name" value="Toll/Interleukin receptor TIR domain"/>
    <property type="match status" value="1"/>
</dbReference>
<organism evidence="2 3">
    <name type="scientific">Allocatelliglobosispora scoriae</name>
    <dbReference type="NCBI Taxonomy" id="643052"/>
    <lineage>
        <taxon>Bacteria</taxon>
        <taxon>Bacillati</taxon>
        <taxon>Actinomycetota</taxon>
        <taxon>Actinomycetes</taxon>
        <taxon>Micromonosporales</taxon>
        <taxon>Micromonosporaceae</taxon>
        <taxon>Allocatelliglobosispora</taxon>
    </lineage>
</organism>
<proteinExistence type="predicted"/>
<dbReference type="Pfam" id="PF13676">
    <property type="entry name" value="TIR_2"/>
    <property type="match status" value="1"/>
</dbReference>
<dbReference type="AlphaFoldDB" id="A0A841BI76"/>
<gene>
    <name evidence="2" type="ORF">F4553_001353</name>
</gene>